<accession>A0A7W4WE84</accession>
<comment type="caution">
    <text evidence="2">The sequence shown here is derived from an EMBL/GenBank/DDBJ whole genome shotgun (WGS) entry which is preliminary data.</text>
</comment>
<reference evidence="2 3" key="1">
    <citation type="submission" date="2020-08" db="EMBL/GenBank/DDBJ databases">
        <title>Genomic Encyclopedia of Type Strains, Phase III (KMG-III): the genomes of soil and plant-associated and newly described type strains.</title>
        <authorList>
            <person name="Whitman W."/>
        </authorList>
    </citation>
    <scope>NUCLEOTIDE SEQUENCE [LARGE SCALE GENOMIC DNA]</scope>
    <source>
        <strain evidence="2 3">CECT 8799</strain>
    </source>
</reference>
<gene>
    <name evidence="2" type="ORF">FHS09_002892</name>
</gene>
<sequence>MSPSFLPPEWAPQSAVMLTWPRADGDFARHFDAVERCFVEIAATISRYQNVHINYGLEPALLRDRLVLAGARPERLHVCRVESDDVWVRDHGPITVFRGGRPRHLDFVFNGWGGKFAAGRDNQVTRKLAEQGALGAEVETLDFVLEGGAIEVDGAGTLLTTERCLLAPTRNPHLNKTQIEDFLKPLFGVERVLWLRHGDLLGDDTDGHIDTIARFCDAGTIAYQACEDRDDAHFADLRAMAAELAAFRRADDQPYKLVPLPLPTPIYDEDGGRLPAGYANFLIINGAVLVPVYGDNNDEEALARLRPCFPGREVIGIDCRALIEQYGSLHCVTMQIPSGQIPQIPEAL</sequence>
<keyword evidence="1" id="KW-0378">Hydrolase</keyword>
<dbReference type="Proteomes" id="UP000535937">
    <property type="component" value="Unassembled WGS sequence"/>
</dbReference>
<dbReference type="SUPFAM" id="SSF55909">
    <property type="entry name" value="Pentein"/>
    <property type="match status" value="1"/>
</dbReference>
<dbReference type="GO" id="GO:0004668">
    <property type="term" value="F:protein-arginine deiminase activity"/>
    <property type="evidence" value="ECO:0007669"/>
    <property type="project" value="InterPro"/>
</dbReference>
<dbReference type="GO" id="GO:0009446">
    <property type="term" value="P:putrescine biosynthetic process"/>
    <property type="evidence" value="ECO:0007669"/>
    <property type="project" value="InterPro"/>
</dbReference>
<proteinExistence type="predicted"/>
<dbReference type="PANTHER" id="PTHR31377:SF0">
    <property type="entry name" value="AGMATINE DEIMINASE-RELATED"/>
    <property type="match status" value="1"/>
</dbReference>
<dbReference type="InterPro" id="IPR007466">
    <property type="entry name" value="Peptidyl-Arg-deiminase_porph"/>
</dbReference>
<dbReference type="Pfam" id="PF04371">
    <property type="entry name" value="PAD_porph"/>
    <property type="match status" value="1"/>
</dbReference>
<evidence type="ECO:0000313" key="3">
    <source>
        <dbReference type="Proteomes" id="UP000535937"/>
    </source>
</evidence>
<dbReference type="EMBL" id="JACHWZ010000013">
    <property type="protein sequence ID" value="MBB3062048.1"/>
    <property type="molecule type" value="Genomic_DNA"/>
</dbReference>
<protein>
    <submittedName>
        <fullName evidence="2">Agmatine/peptidylarginine deiminase</fullName>
    </submittedName>
</protein>
<organism evidence="2 3">
    <name type="scientific">Microbulbifer rhizosphaerae</name>
    <dbReference type="NCBI Taxonomy" id="1562603"/>
    <lineage>
        <taxon>Bacteria</taxon>
        <taxon>Pseudomonadati</taxon>
        <taxon>Pseudomonadota</taxon>
        <taxon>Gammaproteobacteria</taxon>
        <taxon>Cellvibrionales</taxon>
        <taxon>Microbulbiferaceae</taxon>
        <taxon>Microbulbifer</taxon>
    </lineage>
</organism>
<evidence type="ECO:0000256" key="1">
    <source>
        <dbReference type="ARBA" id="ARBA00022801"/>
    </source>
</evidence>
<name>A0A7W4WE84_9GAMM</name>
<dbReference type="PANTHER" id="PTHR31377">
    <property type="entry name" value="AGMATINE DEIMINASE-RELATED"/>
    <property type="match status" value="1"/>
</dbReference>
<dbReference type="Gene3D" id="3.75.10.10">
    <property type="entry name" value="L-arginine/glycine Amidinotransferase, Chain A"/>
    <property type="match status" value="1"/>
</dbReference>
<dbReference type="GO" id="GO:0047632">
    <property type="term" value="F:agmatine deiminase activity"/>
    <property type="evidence" value="ECO:0007669"/>
    <property type="project" value="TreeGrafter"/>
</dbReference>
<keyword evidence="3" id="KW-1185">Reference proteome</keyword>
<dbReference type="AlphaFoldDB" id="A0A7W4WE84"/>
<dbReference type="RefSeq" id="WP_183460998.1">
    <property type="nucleotide sequence ID" value="NZ_JACHWZ010000013.1"/>
</dbReference>
<evidence type="ECO:0000313" key="2">
    <source>
        <dbReference type="EMBL" id="MBB3062048.1"/>
    </source>
</evidence>